<dbReference type="InterPro" id="IPR002686">
    <property type="entry name" value="Transposase_17"/>
</dbReference>
<evidence type="ECO:0000313" key="4">
    <source>
        <dbReference type="Proteomes" id="UP000239735"/>
    </source>
</evidence>
<dbReference type="EMBL" id="OKRB01000141">
    <property type="protein sequence ID" value="SPE30686.1"/>
    <property type="molecule type" value="Genomic_DNA"/>
</dbReference>
<reference evidence="4" key="1">
    <citation type="submission" date="2018-02" db="EMBL/GenBank/DDBJ databases">
        <authorList>
            <person name="Hausmann B."/>
        </authorList>
    </citation>
    <scope>NUCLEOTIDE SEQUENCE [LARGE SCALE GENOMIC DNA]</scope>
    <source>
        <strain evidence="4">Peat soil MAG SbA5</strain>
    </source>
</reference>
<dbReference type="AlphaFoldDB" id="A0A2N9M5B7"/>
<dbReference type="Proteomes" id="UP000239735">
    <property type="component" value="Unassembled WGS sequence"/>
</dbReference>
<name>A0A2N9M5B7_9BACT</name>
<dbReference type="Pfam" id="PF01797">
    <property type="entry name" value="Y1_Tnp"/>
    <property type="match status" value="1"/>
</dbReference>
<dbReference type="NCBIfam" id="NF033573">
    <property type="entry name" value="transpos_IS200"/>
    <property type="match status" value="1"/>
</dbReference>
<protein>
    <submittedName>
        <fullName evidence="3">Transposase</fullName>
    </submittedName>
</protein>
<gene>
    <name evidence="3" type="ORF">SBA5_80055</name>
</gene>
<dbReference type="SUPFAM" id="SSF143422">
    <property type="entry name" value="Transposase IS200-like"/>
    <property type="match status" value="1"/>
</dbReference>
<proteinExistence type="predicted"/>
<evidence type="ECO:0000259" key="2">
    <source>
        <dbReference type="SMART" id="SM01321"/>
    </source>
</evidence>
<organism evidence="3 4">
    <name type="scientific">Candidatus Sulfuritelmatomonas gaucii</name>
    <dbReference type="NCBI Taxonomy" id="2043161"/>
    <lineage>
        <taxon>Bacteria</taxon>
        <taxon>Pseudomonadati</taxon>
        <taxon>Acidobacteriota</taxon>
        <taxon>Terriglobia</taxon>
        <taxon>Terriglobales</taxon>
        <taxon>Acidobacteriaceae</taxon>
        <taxon>Candidatus Sulfuritelmatomonas</taxon>
    </lineage>
</organism>
<dbReference type="InterPro" id="IPR036515">
    <property type="entry name" value="Transposase_17_sf"/>
</dbReference>
<feature type="domain" description="Transposase IS200-like" evidence="2">
    <location>
        <begin position="50"/>
        <end position="158"/>
    </location>
</feature>
<dbReference type="GO" id="GO:0004803">
    <property type="term" value="F:transposase activity"/>
    <property type="evidence" value="ECO:0007669"/>
    <property type="project" value="InterPro"/>
</dbReference>
<accession>A0A2N9M5B7</accession>
<sequence length="211" mass="23174">MLKQGANNPCAYGASPVLSNYDCLRLRRGEGQTNLELESRRDGVTMAHTYASNFIHCIFSTKERKPLIAANRKTDLYAYIGGIARNEGFSLVAAGGTVDHVHLLFILPPTQSLATTVQKLKGSSSHWMGKGFSWQEGYGAFSVSPSQVAVVKAYIQDQEQHHRKHSYPPRRGAGLTTVAPTARGMPRSPQNILRRAKTQRVASPAAEPDKR</sequence>
<dbReference type="PANTHER" id="PTHR33360:SF2">
    <property type="entry name" value="TRANSPOSASE FOR INSERTION SEQUENCE ELEMENT IS200"/>
    <property type="match status" value="1"/>
</dbReference>
<dbReference type="SMART" id="SM01321">
    <property type="entry name" value="Y1_Tnp"/>
    <property type="match status" value="1"/>
</dbReference>
<dbReference type="GO" id="GO:0003677">
    <property type="term" value="F:DNA binding"/>
    <property type="evidence" value="ECO:0007669"/>
    <property type="project" value="InterPro"/>
</dbReference>
<evidence type="ECO:0000256" key="1">
    <source>
        <dbReference type="SAM" id="MobiDB-lite"/>
    </source>
</evidence>
<dbReference type="GO" id="GO:0006313">
    <property type="term" value="P:DNA transposition"/>
    <property type="evidence" value="ECO:0007669"/>
    <property type="project" value="InterPro"/>
</dbReference>
<evidence type="ECO:0000313" key="3">
    <source>
        <dbReference type="EMBL" id="SPE30686.1"/>
    </source>
</evidence>
<dbReference type="Gene3D" id="3.30.70.1290">
    <property type="entry name" value="Transposase IS200-like"/>
    <property type="match status" value="1"/>
</dbReference>
<dbReference type="PANTHER" id="PTHR33360">
    <property type="entry name" value="TRANSPOSASE FOR INSERTION SEQUENCE ELEMENT IS200"/>
    <property type="match status" value="1"/>
</dbReference>
<feature type="region of interest" description="Disordered" evidence="1">
    <location>
        <begin position="159"/>
        <end position="211"/>
    </location>
</feature>